<dbReference type="GO" id="GO:0004097">
    <property type="term" value="F:catechol oxidase activity"/>
    <property type="evidence" value="ECO:0007669"/>
    <property type="project" value="InterPro"/>
</dbReference>
<evidence type="ECO:0000313" key="2">
    <source>
        <dbReference type="EMBL" id="KAF9600138.1"/>
    </source>
</evidence>
<comment type="caution">
    <text evidence="2">The sequence shown here is derived from an EMBL/GenBank/DDBJ whole genome shotgun (WGS) entry which is preliminary data.</text>
</comment>
<gene>
    <name evidence="2" type="ORF">IFM89_003822</name>
</gene>
<evidence type="ECO:0000313" key="3">
    <source>
        <dbReference type="Proteomes" id="UP000631114"/>
    </source>
</evidence>
<evidence type="ECO:0000259" key="1">
    <source>
        <dbReference type="Pfam" id="PF12143"/>
    </source>
</evidence>
<protein>
    <recommendedName>
        <fullName evidence="1">Polyphenol oxidase C-terminal domain-containing protein</fullName>
    </recommendedName>
</protein>
<feature type="domain" description="Polyphenol oxidase C-terminal" evidence="1">
    <location>
        <begin position="11"/>
        <end position="135"/>
    </location>
</feature>
<dbReference type="EMBL" id="JADFTS010000006">
    <property type="protein sequence ID" value="KAF9600138.1"/>
    <property type="molecule type" value="Genomic_DNA"/>
</dbReference>
<reference evidence="2 3" key="1">
    <citation type="submission" date="2020-10" db="EMBL/GenBank/DDBJ databases">
        <title>The Coptis chinensis genome and diversification of protoberbering-type alkaloids.</title>
        <authorList>
            <person name="Wang B."/>
            <person name="Shu S."/>
            <person name="Song C."/>
            <person name="Liu Y."/>
        </authorList>
    </citation>
    <scope>NUCLEOTIDE SEQUENCE [LARGE SCALE GENOMIC DNA]</scope>
    <source>
        <strain evidence="2">HL-2020</strain>
        <tissue evidence="2">Leaf</tissue>
    </source>
</reference>
<sequence length="152" mass="17048">MSEVKEFRTEPRVLYRTIRALVKRPRASLTMDDKKEETEVVVIDDFELQDSTRPARFDVYIAKLDEGIVSSDLGEYVGGYVYIPHSTDRISHQADLQIGITGIVEDIEADASEELVVSIVPRGGLFTIPGVSIQLLKHEIPSSEELNEESLD</sequence>
<dbReference type="PANTHER" id="PTHR36608">
    <property type="entry name" value="POLYPHENOL OXIDASE C, CHLOROPLASTIC-LIKE"/>
    <property type="match status" value="1"/>
</dbReference>
<dbReference type="AlphaFoldDB" id="A0A835HLC6"/>
<dbReference type="Proteomes" id="UP000631114">
    <property type="component" value="Unassembled WGS sequence"/>
</dbReference>
<organism evidence="2 3">
    <name type="scientific">Coptis chinensis</name>
    <dbReference type="NCBI Taxonomy" id="261450"/>
    <lineage>
        <taxon>Eukaryota</taxon>
        <taxon>Viridiplantae</taxon>
        <taxon>Streptophyta</taxon>
        <taxon>Embryophyta</taxon>
        <taxon>Tracheophyta</taxon>
        <taxon>Spermatophyta</taxon>
        <taxon>Magnoliopsida</taxon>
        <taxon>Ranunculales</taxon>
        <taxon>Ranunculaceae</taxon>
        <taxon>Coptidoideae</taxon>
        <taxon>Coptis</taxon>
    </lineage>
</organism>
<dbReference type="PANTHER" id="PTHR36608:SF1">
    <property type="entry name" value="POLYPHENOL OXIDASE C, CHLOROPLASTIC-LIKE"/>
    <property type="match status" value="1"/>
</dbReference>
<proteinExistence type="predicted"/>
<dbReference type="InterPro" id="IPR022740">
    <property type="entry name" value="Polyphenol_oxidase_C"/>
</dbReference>
<name>A0A835HLC6_9MAGN</name>
<dbReference type="Pfam" id="PF12143">
    <property type="entry name" value="PPO1_KFDV"/>
    <property type="match status" value="1"/>
</dbReference>
<dbReference type="OrthoDB" id="775354at2759"/>
<accession>A0A835HLC6</accession>
<keyword evidence="3" id="KW-1185">Reference proteome</keyword>